<comment type="caution">
    <text evidence="1">The sequence shown here is derived from an EMBL/GenBank/DDBJ whole genome shotgun (WGS) entry which is preliminary data.</text>
</comment>
<accession>A0ABQ5VJP5</accession>
<dbReference type="EMBL" id="BSNL01000001">
    <property type="protein sequence ID" value="GLQ27332.1"/>
    <property type="molecule type" value="Genomic_DNA"/>
</dbReference>
<keyword evidence="2" id="KW-1185">Reference proteome</keyword>
<evidence type="ECO:0000313" key="2">
    <source>
        <dbReference type="Proteomes" id="UP001161388"/>
    </source>
</evidence>
<protein>
    <submittedName>
        <fullName evidence="1">Uncharacterized protein</fullName>
    </submittedName>
</protein>
<evidence type="ECO:0000313" key="1">
    <source>
        <dbReference type="EMBL" id="GLQ27332.1"/>
    </source>
</evidence>
<name>A0ABQ5VJP5_9RHOB</name>
<sequence length="73" mass="8117">MPNLAACRPLLGINKRASHHILHRVYAARVTVLTRTKRIDCKGIAAGIIWRKKGRQRKASGHCCEAMLTGLNL</sequence>
<organism evidence="1 2">
    <name type="scientific">Sulfitobacter pacificus</name>
    <dbReference type="NCBI Taxonomy" id="1499314"/>
    <lineage>
        <taxon>Bacteria</taxon>
        <taxon>Pseudomonadati</taxon>
        <taxon>Pseudomonadota</taxon>
        <taxon>Alphaproteobacteria</taxon>
        <taxon>Rhodobacterales</taxon>
        <taxon>Roseobacteraceae</taxon>
        <taxon>Sulfitobacter</taxon>
    </lineage>
</organism>
<proteinExistence type="predicted"/>
<reference evidence="1" key="1">
    <citation type="journal article" date="2014" name="Int. J. Syst. Evol. Microbiol.">
        <title>Complete genome of a new Firmicutes species belonging to the dominant human colonic microbiota ('Ruminococcus bicirculans') reveals two chromosomes and a selective capacity to utilize plant glucans.</title>
        <authorList>
            <consortium name="NISC Comparative Sequencing Program"/>
            <person name="Wegmann U."/>
            <person name="Louis P."/>
            <person name="Goesmann A."/>
            <person name="Henrissat B."/>
            <person name="Duncan S.H."/>
            <person name="Flint H.J."/>
        </authorList>
    </citation>
    <scope>NUCLEOTIDE SEQUENCE</scope>
    <source>
        <strain evidence="1">NBRC 109915</strain>
    </source>
</reference>
<reference evidence="1" key="2">
    <citation type="submission" date="2023-01" db="EMBL/GenBank/DDBJ databases">
        <title>Draft genome sequence of Sulfitobacter pacificus strain NBRC 109915.</title>
        <authorList>
            <person name="Sun Q."/>
            <person name="Mori K."/>
        </authorList>
    </citation>
    <scope>NUCLEOTIDE SEQUENCE</scope>
    <source>
        <strain evidence="1">NBRC 109915</strain>
    </source>
</reference>
<dbReference type="Proteomes" id="UP001161388">
    <property type="component" value="Unassembled WGS sequence"/>
</dbReference>
<gene>
    <name evidence="1" type="ORF">GCM10007927_21350</name>
</gene>